<feature type="non-terminal residue" evidence="1">
    <location>
        <position position="223"/>
    </location>
</feature>
<sequence>MDQWVHTIIPFETRMVVISKVEKDKSYNLEQIYRQMSHTFDFIDETLEKILPAKAFIRDKLELDVDQDKEKEALVLYVLNKEIEKDEAIWCGNISGEKLKGDFYLSLIDQNRLQSQVKLFPYWFENGGDYKNKKLIVPQDLNGDGKELEFTFDAYGSCNGNFREIVGYSLKEQKLKRFQFYYEEGKINETIFVSDLPGPGLEYEQGFLIQNFTATPRLLEPIT</sequence>
<dbReference type="AlphaFoldDB" id="X1MRC1"/>
<name>X1MRC1_9ZZZZ</name>
<evidence type="ECO:0000313" key="1">
    <source>
        <dbReference type="EMBL" id="GAI20566.1"/>
    </source>
</evidence>
<comment type="caution">
    <text evidence="1">The sequence shown here is derived from an EMBL/GenBank/DDBJ whole genome shotgun (WGS) entry which is preliminary data.</text>
</comment>
<organism evidence="1">
    <name type="scientific">marine sediment metagenome</name>
    <dbReference type="NCBI Taxonomy" id="412755"/>
    <lineage>
        <taxon>unclassified sequences</taxon>
        <taxon>metagenomes</taxon>
        <taxon>ecological metagenomes</taxon>
    </lineage>
</organism>
<accession>X1MRC1</accession>
<gene>
    <name evidence="1" type="ORF">S06H3_25305</name>
</gene>
<dbReference type="EMBL" id="BARV01014562">
    <property type="protein sequence ID" value="GAI20566.1"/>
    <property type="molecule type" value="Genomic_DNA"/>
</dbReference>
<reference evidence="1" key="1">
    <citation type="journal article" date="2014" name="Front. Microbiol.">
        <title>High frequency of phylogenetically diverse reductive dehalogenase-homologous genes in deep subseafloor sedimentary metagenomes.</title>
        <authorList>
            <person name="Kawai M."/>
            <person name="Futagami T."/>
            <person name="Toyoda A."/>
            <person name="Takaki Y."/>
            <person name="Nishi S."/>
            <person name="Hori S."/>
            <person name="Arai W."/>
            <person name="Tsubouchi T."/>
            <person name="Morono Y."/>
            <person name="Uchiyama I."/>
            <person name="Ito T."/>
            <person name="Fujiyama A."/>
            <person name="Inagaki F."/>
            <person name="Takami H."/>
        </authorList>
    </citation>
    <scope>NUCLEOTIDE SEQUENCE</scope>
    <source>
        <strain evidence="1">Expedition CK06-06</strain>
    </source>
</reference>
<proteinExistence type="predicted"/>
<protein>
    <submittedName>
        <fullName evidence="1">Uncharacterized protein</fullName>
    </submittedName>
</protein>